<dbReference type="InterPro" id="IPR017853">
    <property type="entry name" value="GH"/>
</dbReference>
<evidence type="ECO:0000256" key="8">
    <source>
        <dbReference type="RuleBase" id="RU000509"/>
    </source>
</evidence>
<keyword evidence="4 8" id="KW-0378">Hydrolase</keyword>
<organism evidence="9 10">
    <name type="scientific">Streblomastix strix</name>
    <dbReference type="NCBI Taxonomy" id="222440"/>
    <lineage>
        <taxon>Eukaryota</taxon>
        <taxon>Metamonada</taxon>
        <taxon>Preaxostyla</taxon>
        <taxon>Oxymonadida</taxon>
        <taxon>Streblomastigidae</taxon>
        <taxon>Streblomastix</taxon>
    </lineage>
</organism>
<sequence length="185" mass="21187">MLPLNTVSLDGKLDQSLLPKLDRIKAEANVSGVMVDVWWGIVEKQQGQYNFNAYKELAQYCQRIGLKLQCVMSFHQCGGNVGDTCDIKLPSWLTQKDIFYRDMHGKDDPEYIALSMDDKKVNGRTPVDMYSQYMQAFKQQMGDLMGSTINEIQVGLGPCGELRYPAYTNNRGINIQLYKYQQYMN</sequence>
<dbReference type="AlphaFoldDB" id="A0A5J4U230"/>
<dbReference type="GO" id="GO:0000272">
    <property type="term" value="P:polysaccharide catabolic process"/>
    <property type="evidence" value="ECO:0007669"/>
    <property type="project" value="UniProtKB-KW"/>
</dbReference>
<name>A0A5J4U230_9EUKA</name>
<reference evidence="9 10" key="1">
    <citation type="submission" date="2019-03" db="EMBL/GenBank/DDBJ databases">
        <title>Single cell metagenomics reveals metabolic interactions within the superorganism composed of flagellate Streblomastix strix and complex community of Bacteroidetes bacteria on its surface.</title>
        <authorList>
            <person name="Treitli S.C."/>
            <person name="Kolisko M."/>
            <person name="Husnik F."/>
            <person name="Keeling P."/>
            <person name="Hampl V."/>
        </authorList>
    </citation>
    <scope>NUCLEOTIDE SEQUENCE [LARGE SCALE GENOMIC DNA]</scope>
    <source>
        <strain evidence="9">ST1C</strain>
    </source>
</reference>
<proteinExistence type="inferred from homology"/>
<keyword evidence="7 8" id="KW-0624">Polysaccharide degradation</keyword>
<dbReference type="EC" id="3.2.1.2" evidence="3 8"/>
<dbReference type="Gene3D" id="3.20.20.80">
    <property type="entry name" value="Glycosidases"/>
    <property type="match status" value="1"/>
</dbReference>
<dbReference type="Proteomes" id="UP000324800">
    <property type="component" value="Unassembled WGS sequence"/>
</dbReference>
<evidence type="ECO:0000256" key="1">
    <source>
        <dbReference type="ARBA" id="ARBA00000546"/>
    </source>
</evidence>
<protein>
    <recommendedName>
        <fullName evidence="3 8">Beta-amylase</fullName>
        <ecNumber evidence="3 8">3.2.1.2</ecNumber>
    </recommendedName>
</protein>
<evidence type="ECO:0000256" key="4">
    <source>
        <dbReference type="ARBA" id="ARBA00022801"/>
    </source>
</evidence>
<evidence type="ECO:0000256" key="2">
    <source>
        <dbReference type="ARBA" id="ARBA00005652"/>
    </source>
</evidence>
<dbReference type="EMBL" id="SNRW01022600">
    <property type="protein sequence ID" value="KAA6363685.1"/>
    <property type="molecule type" value="Genomic_DNA"/>
</dbReference>
<dbReference type="PRINTS" id="PR00750">
    <property type="entry name" value="BETAAMYLASE"/>
</dbReference>
<dbReference type="SUPFAM" id="SSF51445">
    <property type="entry name" value="(Trans)glycosidases"/>
    <property type="match status" value="1"/>
</dbReference>
<evidence type="ECO:0000256" key="6">
    <source>
        <dbReference type="ARBA" id="ARBA00023295"/>
    </source>
</evidence>
<comment type="catalytic activity">
    <reaction evidence="1 8">
        <text>Hydrolysis of (1-&gt;4)-alpha-D-glucosidic linkages in polysaccharides so as to remove successive maltose units from the non-reducing ends of the chains.</text>
        <dbReference type="EC" id="3.2.1.2"/>
    </reaction>
</comment>
<evidence type="ECO:0000256" key="3">
    <source>
        <dbReference type="ARBA" id="ARBA00012594"/>
    </source>
</evidence>
<comment type="caution">
    <text evidence="9">The sequence shown here is derived from an EMBL/GenBank/DDBJ whole genome shotgun (WGS) entry which is preliminary data.</text>
</comment>
<accession>A0A5J4U230</accession>
<keyword evidence="6 8" id="KW-0326">Glycosidase</keyword>
<dbReference type="GO" id="GO:0016161">
    <property type="term" value="F:beta-amylase activity"/>
    <property type="evidence" value="ECO:0007669"/>
    <property type="project" value="UniProtKB-EC"/>
</dbReference>
<dbReference type="PANTHER" id="PTHR31352:SF1">
    <property type="entry name" value="BETA-AMYLASE 3, CHLOROPLASTIC"/>
    <property type="match status" value="1"/>
</dbReference>
<dbReference type="PROSITE" id="PS00506">
    <property type="entry name" value="BETA_AMYLASE_1"/>
    <property type="match status" value="1"/>
</dbReference>
<gene>
    <name evidence="9" type="ORF">EZS28_040788</name>
</gene>
<evidence type="ECO:0000313" key="9">
    <source>
        <dbReference type="EMBL" id="KAA6363685.1"/>
    </source>
</evidence>
<evidence type="ECO:0000256" key="7">
    <source>
        <dbReference type="ARBA" id="ARBA00023326"/>
    </source>
</evidence>
<dbReference type="InterPro" id="IPR018238">
    <property type="entry name" value="Glyco_hydro_14_CS"/>
</dbReference>
<evidence type="ECO:0000256" key="5">
    <source>
        <dbReference type="ARBA" id="ARBA00023277"/>
    </source>
</evidence>
<keyword evidence="5 8" id="KW-0119">Carbohydrate metabolism</keyword>
<dbReference type="PANTHER" id="PTHR31352">
    <property type="entry name" value="BETA-AMYLASE 1, CHLOROPLASTIC"/>
    <property type="match status" value="1"/>
</dbReference>
<dbReference type="Pfam" id="PF01373">
    <property type="entry name" value="Glyco_hydro_14"/>
    <property type="match status" value="1"/>
</dbReference>
<dbReference type="InterPro" id="IPR001554">
    <property type="entry name" value="Glyco_hydro_14"/>
</dbReference>
<comment type="similarity">
    <text evidence="2 8">Belongs to the glycosyl hydrolase 14 family.</text>
</comment>
<evidence type="ECO:0000313" key="10">
    <source>
        <dbReference type="Proteomes" id="UP000324800"/>
    </source>
</evidence>
<dbReference type="OrthoDB" id="1660156at2759"/>